<evidence type="ECO:0000313" key="3">
    <source>
        <dbReference type="Proteomes" id="UP000308549"/>
    </source>
</evidence>
<dbReference type="Pfam" id="PF00651">
    <property type="entry name" value="BTB"/>
    <property type="match status" value="1"/>
</dbReference>
<dbReference type="EMBL" id="NAJL01000018">
    <property type="protein sequence ID" value="TKA28479.1"/>
    <property type="molecule type" value="Genomic_DNA"/>
</dbReference>
<name>A0A4V5N4N1_9PEZI</name>
<dbReference type="Proteomes" id="UP000308549">
    <property type="component" value="Unassembled WGS sequence"/>
</dbReference>
<dbReference type="PROSITE" id="PS50097">
    <property type="entry name" value="BTB"/>
    <property type="match status" value="1"/>
</dbReference>
<dbReference type="SUPFAM" id="SSF54695">
    <property type="entry name" value="POZ domain"/>
    <property type="match status" value="1"/>
</dbReference>
<feature type="domain" description="BTB" evidence="1">
    <location>
        <begin position="20"/>
        <end position="95"/>
    </location>
</feature>
<accession>A0A4V5N4N1</accession>
<dbReference type="InterPro" id="IPR011333">
    <property type="entry name" value="SKP1/BTB/POZ_sf"/>
</dbReference>
<sequence length="204" mass="22888">MDDTTVERPARRDVIVVEGGDIILALPQDQFLQVSSVVLSYASPVFKALFGPRFKESSQVRSDVQPKEVALPEDDPVIMTDLCHLLHSQKPSNHNERGVSSPQELYALAVAADKYDCVHTISLQTEAMLSRFLAFRGTVKLSFQQMAYLIAAAASLNHGRHYYLFTKRLILDYYELYSGLITDKTDEILSLETILTKNSVRPPV</sequence>
<organism evidence="2 3">
    <name type="scientific">Salinomyces thailandicus</name>
    <dbReference type="NCBI Taxonomy" id="706561"/>
    <lineage>
        <taxon>Eukaryota</taxon>
        <taxon>Fungi</taxon>
        <taxon>Dikarya</taxon>
        <taxon>Ascomycota</taxon>
        <taxon>Pezizomycotina</taxon>
        <taxon>Dothideomycetes</taxon>
        <taxon>Dothideomycetidae</taxon>
        <taxon>Mycosphaerellales</taxon>
        <taxon>Teratosphaeriaceae</taxon>
        <taxon>Salinomyces</taxon>
    </lineage>
</organism>
<evidence type="ECO:0000259" key="1">
    <source>
        <dbReference type="PROSITE" id="PS50097"/>
    </source>
</evidence>
<dbReference type="InterPro" id="IPR000210">
    <property type="entry name" value="BTB/POZ_dom"/>
</dbReference>
<comment type="caution">
    <text evidence="2">The sequence shown here is derived from an EMBL/GenBank/DDBJ whole genome shotgun (WGS) entry which is preliminary data.</text>
</comment>
<proteinExistence type="predicted"/>
<dbReference type="AlphaFoldDB" id="A0A4V5N4N1"/>
<dbReference type="Gene3D" id="3.30.710.10">
    <property type="entry name" value="Potassium Channel Kv1.1, Chain A"/>
    <property type="match status" value="1"/>
</dbReference>
<evidence type="ECO:0000313" key="2">
    <source>
        <dbReference type="EMBL" id="TKA28479.1"/>
    </source>
</evidence>
<reference evidence="2 3" key="1">
    <citation type="submission" date="2017-03" db="EMBL/GenBank/DDBJ databases">
        <title>Genomes of endolithic fungi from Antarctica.</title>
        <authorList>
            <person name="Coleine C."/>
            <person name="Masonjones S."/>
            <person name="Stajich J.E."/>
        </authorList>
    </citation>
    <scope>NUCLEOTIDE SEQUENCE [LARGE SCALE GENOMIC DNA]</scope>
    <source>
        <strain evidence="2 3">CCFEE 6315</strain>
    </source>
</reference>
<keyword evidence="3" id="KW-1185">Reference proteome</keyword>
<dbReference type="OrthoDB" id="5275938at2759"/>
<gene>
    <name evidence="2" type="ORF">B0A50_03946</name>
</gene>
<protein>
    <recommendedName>
        <fullName evidence="1">BTB domain-containing protein</fullName>
    </recommendedName>
</protein>